<dbReference type="GO" id="GO:0035091">
    <property type="term" value="F:phosphatidylinositol binding"/>
    <property type="evidence" value="ECO:0007669"/>
    <property type="project" value="TreeGrafter"/>
</dbReference>
<gene>
    <name evidence="6" type="ORF">HK099_006136</name>
</gene>
<organism evidence="6 7">
    <name type="scientific">Clydaea vesicula</name>
    <dbReference type="NCBI Taxonomy" id="447962"/>
    <lineage>
        <taxon>Eukaryota</taxon>
        <taxon>Fungi</taxon>
        <taxon>Fungi incertae sedis</taxon>
        <taxon>Chytridiomycota</taxon>
        <taxon>Chytridiomycota incertae sedis</taxon>
        <taxon>Chytridiomycetes</taxon>
        <taxon>Lobulomycetales</taxon>
        <taxon>Lobulomycetaceae</taxon>
        <taxon>Clydaea</taxon>
    </lineage>
</organism>
<dbReference type="SMART" id="SM00326">
    <property type="entry name" value="SH3"/>
    <property type="match status" value="1"/>
</dbReference>
<dbReference type="FunFam" id="2.30.30.40:FF:000100">
    <property type="entry name" value="SH3 domain-containing YSC84-like protein 1"/>
    <property type="match status" value="1"/>
</dbReference>
<dbReference type="InterPro" id="IPR051702">
    <property type="entry name" value="SH3_domain_YSC84-like"/>
</dbReference>
<comment type="similarity">
    <text evidence="1">Belongs to the SH3YL1 family.</text>
</comment>
<evidence type="ECO:0000313" key="6">
    <source>
        <dbReference type="EMBL" id="KAJ3225838.1"/>
    </source>
</evidence>
<evidence type="ECO:0000256" key="2">
    <source>
        <dbReference type="ARBA" id="ARBA00022443"/>
    </source>
</evidence>
<dbReference type="Gene3D" id="2.30.30.40">
    <property type="entry name" value="SH3 Domains"/>
    <property type="match status" value="1"/>
</dbReference>
<evidence type="ECO:0000256" key="3">
    <source>
        <dbReference type="PROSITE-ProRule" id="PRU00192"/>
    </source>
</evidence>
<dbReference type="PANTHER" id="PTHR15629:SF2">
    <property type="entry name" value="SH3 DOMAIN-CONTAINING YSC84-LIKE PROTEIN 1"/>
    <property type="match status" value="1"/>
</dbReference>
<dbReference type="PRINTS" id="PR00452">
    <property type="entry name" value="SH3DOMAIN"/>
</dbReference>
<dbReference type="PROSITE" id="PS50002">
    <property type="entry name" value="SH3"/>
    <property type="match status" value="1"/>
</dbReference>
<keyword evidence="7" id="KW-1185">Reference proteome</keyword>
<dbReference type="CDD" id="cd11525">
    <property type="entry name" value="SYLF_SH3YL1_like"/>
    <property type="match status" value="1"/>
</dbReference>
<dbReference type="InterPro" id="IPR036028">
    <property type="entry name" value="SH3-like_dom_sf"/>
</dbReference>
<reference evidence="6" key="1">
    <citation type="submission" date="2020-05" db="EMBL/GenBank/DDBJ databases">
        <title>Phylogenomic resolution of chytrid fungi.</title>
        <authorList>
            <person name="Stajich J.E."/>
            <person name="Amses K."/>
            <person name="Simmons R."/>
            <person name="Seto K."/>
            <person name="Myers J."/>
            <person name="Bonds A."/>
            <person name="Quandt C.A."/>
            <person name="Barry K."/>
            <person name="Liu P."/>
            <person name="Grigoriev I."/>
            <person name="Longcore J.E."/>
            <person name="James T.Y."/>
        </authorList>
    </citation>
    <scope>NUCLEOTIDE SEQUENCE</scope>
    <source>
        <strain evidence="6">JEL0476</strain>
    </source>
</reference>
<dbReference type="Proteomes" id="UP001211065">
    <property type="component" value="Unassembled WGS sequence"/>
</dbReference>
<feature type="compositionally biased region" description="Low complexity" evidence="4">
    <location>
        <begin position="312"/>
        <end position="326"/>
    </location>
</feature>
<dbReference type="InterPro" id="IPR007461">
    <property type="entry name" value="Ysc84_actin-binding"/>
</dbReference>
<accession>A0AAD5XYI6</accession>
<evidence type="ECO:0000256" key="4">
    <source>
        <dbReference type="SAM" id="MobiDB-lite"/>
    </source>
</evidence>
<keyword evidence="2 3" id="KW-0728">SH3 domain</keyword>
<feature type="region of interest" description="Disordered" evidence="4">
    <location>
        <begin position="294"/>
        <end position="352"/>
    </location>
</feature>
<dbReference type="EMBL" id="JADGJW010000051">
    <property type="protein sequence ID" value="KAJ3225838.1"/>
    <property type="molecule type" value="Genomic_DNA"/>
</dbReference>
<sequence length="414" mass="44507">MAKDIKFNSPLPENLQGECKKAVSILEHLIKAKTSEVDATFIPKKILENAKGVAVISILKAGFGWSGRAGSGLVVARLGDGRWSAPSCIGVAGVGFGAQIGAQLTDCVFILNTPDAVKAFSHGGNVTVGGNLSVAAGPVGRQAEAGGSFANFAPVYSYSKSKGLFAGVSLEGSVFIARKDANEKFYHSKISPAEILEGKVEPPVEAEALYRILNIKFGSTPVGSSEALSHNNYDGSHEDRVVDRRTSWASGTPSSVHHSQSPSRYSTCPSTVDYSTSADPVPYTYQDFLNKEVSKTGSNSTPVLNRNSNYLPNSASYTSNTYSATPDNYPLKTSEKQDYKRTSAPPPPPRYVPRSSVEMVEALYSFQGQKNTDLSFEKGDLIEVVKKTASDNDWWKGRLNGKEGDFPANYVKKH</sequence>
<dbReference type="AlphaFoldDB" id="A0AAD5XYI6"/>
<dbReference type="Pfam" id="PF00018">
    <property type="entry name" value="SH3_1"/>
    <property type="match status" value="1"/>
</dbReference>
<feature type="region of interest" description="Disordered" evidence="4">
    <location>
        <begin position="247"/>
        <end position="273"/>
    </location>
</feature>
<dbReference type="PRINTS" id="PR01887">
    <property type="entry name" value="SPECTRNALPHA"/>
</dbReference>
<dbReference type="InterPro" id="IPR033643">
    <property type="entry name" value="SYLF_SH3YL1-like"/>
</dbReference>
<dbReference type="GO" id="GO:0051666">
    <property type="term" value="P:actin cortical patch localization"/>
    <property type="evidence" value="ECO:0007669"/>
    <property type="project" value="UniProtKB-ARBA"/>
</dbReference>
<feature type="compositionally biased region" description="Polar residues" evidence="4">
    <location>
        <begin position="295"/>
        <end position="311"/>
    </location>
</feature>
<dbReference type="Pfam" id="PF04366">
    <property type="entry name" value="Ysc84"/>
    <property type="match status" value="1"/>
</dbReference>
<dbReference type="SUPFAM" id="SSF50044">
    <property type="entry name" value="SH3-domain"/>
    <property type="match status" value="1"/>
</dbReference>
<evidence type="ECO:0000313" key="7">
    <source>
        <dbReference type="Proteomes" id="UP001211065"/>
    </source>
</evidence>
<proteinExistence type="inferred from homology"/>
<dbReference type="InterPro" id="IPR001452">
    <property type="entry name" value="SH3_domain"/>
</dbReference>
<evidence type="ECO:0000256" key="1">
    <source>
        <dbReference type="ARBA" id="ARBA00007761"/>
    </source>
</evidence>
<dbReference type="PANTHER" id="PTHR15629">
    <property type="entry name" value="SH3YL1 PROTEIN"/>
    <property type="match status" value="1"/>
</dbReference>
<evidence type="ECO:0000259" key="5">
    <source>
        <dbReference type="PROSITE" id="PS50002"/>
    </source>
</evidence>
<name>A0AAD5XYI6_9FUNG</name>
<comment type="caution">
    <text evidence="6">The sequence shown here is derived from an EMBL/GenBank/DDBJ whole genome shotgun (WGS) entry which is preliminary data.</text>
</comment>
<protein>
    <recommendedName>
        <fullName evidence="5">SH3 domain-containing protein</fullName>
    </recommendedName>
</protein>
<feature type="domain" description="SH3" evidence="5">
    <location>
        <begin position="355"/>
        <end position="414"/>
    </location>
</feature>